<keyword evidence="5" id="KW-0009">Actin-binding</keyword>
<dbReference type="InterPro" id="IPR027417">
    <property type="entry name" value="P-loop_NTPase"/>
</dbReference>
<organism evidence="8 9">
    <name type="scientific">Ranitomeya imitator</name>
    <name type="common">mimic poison frog</name>
    <dbReference type="NCBI Taxonomy" id="111125"/>
    <lineage>
        <taxon>Eukaryota</taxon>
        <taxon>Metazoa</taxon>
        <taxon>Chordata</taxon>
        <taxon>Craniata</taxon>
        <taxon>Vertebrata</taxon>
        <taxon>Euteleostomi</taxon>
        <taxon>Amphibia</taxon>
        <taxon>Batrachia</taxon>
        <taxon>Anura</taxon>
        <taxon>Neobatrachia</taxon>
        <taxon>Hyloidea</taxon>
        <taxon>Dendrobatidae</taxon>
        <taxon>Dendrobatinae</taxon>
        <taxon>Ranitomeya</taxon>
    </lineage>
</organism>
<dbReference type="PRINTS" id="PR00193">
    <property type="entry name" value="MYOSINHEAVY"/>
</dbReference>
<feature type="compositionally biased region" description="Polar residues" evidence="6">
    <location>
        <begin position="366"/>
        <end position="377"/>
    </location>
</feature>
<protein>
    <recommendedName>
        <fullName evidence="7">Myosin motor domain-containing protein</fullName>
    </recommendedName>
</protein>
<dbReference type="InterPro" id="IPR046987">
    <property type="entry name" value="Myo9"/>
</dbReference>
<keyword evidence="9" id="KW-1185">Reference proteome</keyword>
<reference evidence="8" key="1">
    <citation type="submission" date="2023-07" db="EMBL/GenBank/DDBJ databases">
        <authorList>
            <person name="Stuckert A."/>
        </authorList>
    </citation>
    <scope>NUCLEOTIDE SEQUENCE</scope>
</reference>
<dbReference type="Gene3D" id="1.20.120.720">
    <property type="entry name" value="Myosin VI head, motor domain, U50 subdomain"/>
    <property type="match status" value="1"/>
</dbReference>
<accession>A0ABN9L1M3</accession>
<comment type="caution">
    <text evidence="8">The sequence shown here is derived from an EMBL/GenBank/DDBJ whole genome shotgun (WGS) entry which is preliminary data.</text>
</comment>
<comment type="similarity">
    <text evidence="5">Belongs to the TRAFAC class myosin-kinesin ATPase superfamily. Myosin family.</text>
</comment>
<dbReference type="InterPro" id="IPR001609">
    <property type="entry name" value="Myosin_head_motor_dom-like"/>
</dbReference>
<evidence type="ECO:0000256" key="1">
    <source>
        <dbReference type="ARBA" id="ARBA00004370"/>
    </source>
</evidence>
<evidence type="ECO:0000256" key="4">
    <source>
        <dbReference type="ARBA" id="ARBA00023136"/>
    </source>
</evidence>
<dbReference type="EMBL" id="CAUEEQ010007246">
    <property type="protein sequence ID" value="CAJ0930810.1"/>
    <property type="molecule type" value="Genomic_DNA"/>
</dbReference>
<name>A0ABN9L1M3_9NEOB</name>
<dbReference type="PANTHER" id="PTHR46184">
    <property type="entry name" value="UNCONVENTIONAL MYOSIN-IXB-LIKE PROTEIN"/>
    <property type="match status" value="1"/>
</dbReference>
<evidence type="ECO:0000256" key="3">
    <source>
        <dbReference type="ARBA" id="ARBA00022490"/>
    </source>
</evidence>
<gene>
    <name evidence="8" type="ORF">RIMI_LOCUS4490645</name>
</gene>
<keyword evidence="3" id="KW-0963">Cytoplasm</keyword>
<evidence type="ECO:0000313" key="8">
    <source>
        <dbReference type="EMBL" id="CAJ0930810.1"/>
    </source>
</evidence>
<sequence>MRGMPEGWDITVLDQIVDLTVCIALCQINDLTGSLAGFPAPALSKRRLARYMVPKAWRRVSSPPPWVPTAHDPHGGHSHMREVREEMLLDALITRKTVTVGEKLILPYRLPEAVTVRDSLAKSLYSALFDWIVFRINHALLNINSKAIDEGSQTLSIGVLDIFGFEDYGSNSFEQFCINFANERLQHYFNQHLFQLEQEQYRLEGISWSNINYTDNERCINLISKRPTGLIQLLDEESNFPQATHQTLLEKFKRHHESNPYIEFPAVMEPAFIIQHYAGKVKYGVKDFREKNTDHMRPDIVALLRSSRNAFIRGMIAISPVGAFRWALLRAFFRALWAFRQSGKNSMGKKTDIPRPTPRTPLSDLQGVNTIQERTPR</sequence>
<dbReference type="Pfam" id="PF00063">
    <property type="entry name" value="Myosin_head"/>
    <property type="match status" value="1"/>
</dbReference>
<evidence type="ECO:0000259" key="7">
    <source>
        <dbReference type="PROSITE" id="PS51456"/>
    </source>
</evidence>
<dbReference type="SUPFAM" id="SSF52540">
    <property type="entry name" value="P-loop containing nucleoside triphosphate hydrolases"/>
    <property type="match status" value="1"/>
</dbReference>
<keyword evidence="5" id="KW-0518">Myosin</keyword>
<dbReference type="Gene3D" id="1.20.58.530">
    <property type="match status" value="1"/>
</dbReference>
<proteinExistence type="inferred from homology"/>
<dbReference type="PANTHER" id="PTHR46184:SF3">
    <property type="entry name" value="UNCONVENTIONAL MYOSIN-IXA"/>
    <property type="match status" value="1"/>
</dbReference>
<dbReference type="SMART" id="SM00242">
    <property type="entry name" value="MYSc"/>
    <property type="match status" value="1"/>
</dbReference>
<dbReference type="PROSITE" id="PS51456">
    <property type="entry name" value="MYOSIN_MOTOR"/>
    <property type="match status" value="1"/>
</dbReference>
<comment type="caution">
    <text evidence="5">Lacks conserved residue(s) required for the propagation of feature annotation.</text>
</comment>
<comment type="subcellular location">
    <subcellularLocation>
        <location evidence="2">Cytoplasm</location>
    </subcellularLocation>
    <subcellularLocation>
        <location evidence="1">Membrane</location>
    </subcellularLocation>
</comment>
<feature type="region of interest" description="Disordered" evidence="6">
    <location>
        <begin position="345"/>
        <end position="377"/>
    </location>
</feature>
<evidence type="ECO:0000256" key="6">
    <source>
        <dbReference type="SAM" id="MobiDB-lite"/>
    </source>
</evidence>
<keyword evidence="4" id="KW-0472">Membrane</keyword>
<dbReference type="Proteomes" id="UP001176940">
    <property type="component" value="Unassembled WGS sequence"/>
</dbReference>
<evidence type="ECO:0000256" key="2">
    <source>
        <dbReference type="ARBA" id="ARBA00004496"/>
    </source>
</evidence>
<evidence type="ECO:0000313" key="9">
    <source>
        <dbReference type="Proteomes" id="UP001176940"/>
    </source>
</evidence>
<keyword evidence="5" id="KW-0505">Motor protein</keyword>
<feature type="domain" description="Myosin motor" evidence="7">
    <location>
        <begin position="1"/>
        <end position="377"/>
    </location>
</feature>
<evidence type="ECO:0000256" key="5">
    <source>
        <dbReference type="PROSITE-ProRule" id="PRU00782"/>
    </source>
</evidence>